<gene>
    <name evidence="2" type="ORF">D2T30_13860</name>
    <name evidence="1" type="ORF">D2T33_18370</name>
</gene>
<dbReference type="AlphaFoldDB" id="A0A443JGB4"/>
<keyword evidence="4" id="KW-1185">Reference proteome</keyword>
<protein>
    <submittedName>
        <fullName evidence="2">DUF2848 domain-containing protein</fullName>
    </submittedName>
</protein>
<dbReference type="InterPro" id="IPR021269">
    <property type="entry name" value="DUF2848"/>
</dbReference>
<dbReference type="RefSeq" id="WP_128209344.1">
    <property type="nucleotide sequence ID" value="NZ_JBHRSO010000063.1"/>
</dbReference>
<organism evidence="2 3">
    <name type="scientific">Paenirhodobacter populi</name>
    <dbReference type="NCBI Taxonomy" id="2306993"/>
    <lineage>
        <taxon>Bacteria</taxon>
        <taxon>Pseudomonadati</taxon>
        <taxon>Pseudomonadota</taxon>
        <taxon>Alphaproteobacteria</taxon>
        <taxon>Rhodobacterales</taxon>
        <taxon>Rhodobacter group</taxon>
        <taxon>Paenirhodobacter</taxon>
    </lineage>
</organism>
<dbReference type="EMBL" id="SAUZ01000015">
    <property type="protein sequence ID" value="RWR19587.1"/>
    <property type="molecule type" value="Genomic_DNA"/>
</dbReference>
<comment type="caution">
    <text evidence="2">The sequence shown here is derived from an EMBL/GenBank/DDBJ whole genome shotgun (WGS) entry which is preliminary data.</text>
</comment>
<reference evidence="3 4" key="1">
    <citation type="submission" date="2019-01" db="EMBL/GenBank/DDBJ databases">
        <title>Sinorhodobacter populi sp. nov. isolated from the symptomatic bark tissue of Populus euramericana canker.</title>
        <authorList>
            <person name="Xu G."/>
        </authorList>
    </citation>
    <scope>NUCLEOTIDE SEQUENCE [LARGE SCALE GENOMIC DNA]</scope>
    <source>
        <strain evidence="1 4">2D-5</strain>
        <strain evidence="2 3">SK2B-1</strain>
    </source>
</reference>
<evidence type="ECO:0000313" key="2">
    <source>
        <dbReference type="EMBL" id="RWR19587.1"/>
    </source>
</evidence>
<proteinExistence type="predicted"/>
<dbReference type="Proteomes" id="UP000285710">
    <property type="component" value="Unassembled WGS sequence"/>
</dbReference>
<evidence type="ECO:0000313" key="3">
    <source>
        <dbReference type="Proteomes" id="UP000284476"/>
    </source>
</evidence>
<accession>A0A443IM00</accession>
<dbReference type="Proteomes" id="UP000284476">
    <property type="component" value="Unassembled WGS sequence"/>
</dbReference>
<sequence length="225" mass="24470">MKFDIISASGTTATEIDIRKLVIAGWAGRDKEKMEHHIQELEALGVARPKSTPTFYRASAVRLTTTAEIEELGDASSGEVEPLLIRHDGALFIGVGSDHTDREVEAYGVSVSKQMCAKPVAAQLWPLDEVADHWDELVLRSWIDTPTGRALYQEGSVASLLDPRDTLAKFEAEQVFGDGTAMLCGTMPAIGGIRSSGHFIAELEDPILERKIGFGYRVSSLPIMG</sequence>
<evidence type="ECO:0000313" key="4">
    <source>
        <dbReference type="Proteomes" id="UP000285710"/>
    </source>
</evidence>
<accession>A0A443JGB4</accession>
<evidence type="ECO:0000313" key="1">
    <source>
        <dbReference type="EMBL" id="RWR06566.1"/>
    </source>
</evidence>
<name>A0A443JGB4_9RHOB</name>
<reference evidence="3 4" key="2">
    <citation type="submission" date="2019-01" db="EMBL/GenBank/DDBJ databases">
        <authorList>
            <person name="Li Y."/>
        </authorList>
    </citation>
    <scope>NUCLEOTIDE SEQUENCE [LARGE SCALE GENOMIC DNA]</scope>
    <source>
        <strain evidence="1 4">2D-5</strain>
        <strain evidence="2 3">SK2B-1</strain>
    </source>
</reference>
<dbReference type="EMBL" id="SAUW01000027">
    <property type="protein sequence ID" value="RWR06566.1"/>
    <property type="molecule type" value="Genomic_DNA"/>
</dbReference>
<dbReference type="Pfam" id="PF11010">
    <property type="entry name" value="DUF2848"/>
    <property type="match status" value="1"/>
</dbReference>